<accession>A0ABT6NAB1</accession>
<dbReference type="Proteomes" id="UP001158045">
    <property type="component" value="Unassembled WGS sequence"/>
</dbReference>
<name>A0ABT6NAB1_9FIRM</name>
<protein>
    <submittedName>
        <fullName evidence="2">Uncharacterized protein</fullName>
    </submittedName>
</protein>
<keyword evidence="1" id="KW-0472">Membrane</keyword>
<keyword evidence="1" id="KW-0812">Transmembrane</keyword>
<gene>
    <name evidence="2" type="ORF">QE109_04285</name>
</gene>
<feature type="transmembrane region" description="Helical" evidence="1">
    <location>
        <begin position="9"/>
        <end position="26"/>
    </location>
</feature>
<dbReference type="RefSeq" id="WP_281093163.1">
    <property type="nucleotide sequence ID" value="NZ_JARYZI010000002.1"/>
</dbReference>
<dbReference type="EMBL" id="JARYZI010000002">
    <property type="protein sequence ID" value="MDH8677352.1"/>
    <property type="molecule type" value="Genomic_DNA"/>
</dbReference>
<keyword evidence="1" id="KW-1133">Transmembrane helix</keyword>
<organism evidence="2 3">
    <name type="scientific">Fusibacter bizertensis</name>
    <dbReference type="NCBI Taxonomy" id="1488331"/>
    <lineage>
        <taxon>Bacteria</taxon>
        <taxon>Bacillati</taxon>
        <taxon>Bacillota</taxon>
        <taxon>Clostridia</taxon>
        <taxon>Eubacteriales</taxon>
        <taxon>Eubacteriales Family XII. Incertae Sedis</taxon>
        <taxon>Fusibacter</taxon>
    </lineage>
</organism>
<proteinExistence type="predicted"/>
<evidence type="ECO:0000256" key="1">
    <source>
        <dbReference type="SAM" id="Phobius"/>
    </source>
</evidence>
<sequence>MTDYQKKKLIDLVLILVGIIFVGMFLRTQLKDPIIIEVDSTKPQVERSYFTGGYVIDNQDSELPSNMDIQTVEVKMDTAYIDIKITFGQIPSELEGIISKLDLEILFDVNQDDDRLDDVIVKHVYKGNGAFDGYTGDSFESMLIRNEKDGEKVLSAVVVEQVDNTLLVQVPFTQKLGIDSETPVKVVFEGDYNQMYYEDIAP</sequence>
<keyword evidence="3" id="KW-1185">Reference proteome</keyword>
<reference evidence="2 3" key="1">
    <citation type="submission" date="2023-04" db="EMBL/GenBank/DDBJ databases">
        <title>Fusibacter bizertensis strain WBS, isolated from littoral bottom sediments of the Arctic seas - biochemical and genomic analysis.</title>
        <authorList>
            <person name="Brioukhanov A.L."/>
        </authorList>
    </citation>
    <scope>NUCLEOTIDE SEQUENCE [LARGE SCALE GENOMIC DNA]</scope>
    <source>
        <strain evidence="2 3">WBS</strain>
    </source>
</reference>
<evidence type="ECO:0000313" key="3">
    <source>
        <dbReference type="Proteomes" id="UP001158045"/>
    </source>
</evidence>
<evidence type="ECO:0000313" key="2">
    <source>
        <dbReference type="EMBL" id="MDH8677352.1"/>
    </source>
</evidence>
<comment type="caution">
    <text evidence="2">The sequence shown here is derived from an EMBL/GenBank/DDBJ whole genome shotgun (WGS) entry which is preliminary data.</text>
</comment>